<organism evidence="1 2">
    <name type="scientific">Rhodoferax saidenbachensis</name>
    <dbReference type="NCBI Taxonomy" id="1484693"/>
    <lineage>
        <taxon>Bacteria</taxon>
        <taxon>Pseudomonadati</taxon>
        <taxon>Pseudomonadota</taxon>
        <taxon>Betaproteobacteria</taxon>
        <taxon>Burkholderiales</taxon>
        <taxon>Comamonadaceae</taxon>
        <taxon>Rhodoferax</taxon>
    </lineage>
</organism>
<evidence type="ECO:0000313" key="1">
    <source>
        <dbReference type="EMBL" id="MDR7307849.1"/>
    </source>
</evidence>
<dbReference type="EMBL" id="JAVDXO010000008">
    <property type="protein sequence ID" value="MDR7307849.1"/>
    <property type="molecule type" value="Genomic_DNA"/>
</dbReference>
<reference evidence="1 2" key="1">
    <citation type="submission" date="2023-07" db="EMBL/GenBank/DDBJ databases">
        <title>Sorghum-associated microbial communities from plants grown in Nebraska, USA.</title>
        <authorList>
            <person name="Schachtman D."/>
        </authorList>
    </citation>
    <scope>NUCLEOTIDE SEQUENCE [LARGE SCALE GENOMIC DNA]</scope>
    <source>
        <strain evidence="1 2">BE308</strain>
    </source>
</reference>
<evidence type="ECO:0000313" key="2">
    <source>
        <dbReference type="Proteomes" id="UP001268089"/>
    </source>
</evidence>
<proteinExistence type="predicted"/>
<accession>A0ABU1ZQK3</accession>
<name>A0ABU1ZQK3_9BURK</name>
<dbReference type="Proteomes" id="UP001268089">
    <property type="component" value="Unassembled WGS sequence"/>
</dbReference>
<protein>
    <submittedName>
        <fullName evidence="1">Uncharacterized protein</fullName>
    </submittedName>
</protein>
<keyword evidence="2" id="KW-1185">Reference proteome</keyword>
<comment type="caution">
    <text evidence="1">The sequence shown here is derived from an EMBL/GenBank/DDBJ whole genome shotgun (WGS) entry which is preliminary data.</text>
</comment>
<sequence>MTTTVVDRAGTVRAVRRADNAVAVHLAVTWTSSTRACWWLPGPIPSFTDRSGNAPQQLP</sequence>
<gene>
    <name evidence="1" type="ORF">J2X15_003154</name>
</gene>
<dbReference type="RefSeq" id="WP_310344398.1">
    <property type="nucleotide sequence ID" value="NZ_JAVDXO010000008.1"/>
</dbReference>